<keyword evidence="2" id="KW-1133">Transmembrane helix</keyword>
<dbReference type="NCBIfam" id="TIGR00350">
    <property type="entry name" value="lytR_cpsA_psr"/>
    <property type="match status" value="1"/>
</dbReference>
<feature type="transmembrane region" description="Helical" evidence="2">
    <location>
        <begin position="7"/>
        <end position="24"/>
    </location>
</feature>
<keyword evidence="5" id="KW-1185">Reference proteome</keyword>
<organism evidence="4 5">
    <name type="scientific">Paenibacillus baimaensis</name>
    <dbReference type="NCBI Taxonomy" id="2982185"/>
    <lineage>
        <taxon>Bacteria</taxon>
        <taxon>Bacillati</taxon>
        <taxon>Bacillota</taxon>
        <taxon>Bacilli</taxon>
        <taxon>Bacillales</taxon>
        <taxon>Paenibacillaceae</taxon>
        <taxon>Paenibacillus</taxon>
    </lineage>
</organism>
<keyword evidence="2" id="KW-0812">Transmembrane</keyword>
<dbReference type="PANTHER" id="PTHR33392">
    <property type="entry name" value="POLYISOPRENYL-TEICHOIC ACID--PEPTIDOGLYCAN TEICHOIC ACID TRANSFERASE TAGU"/>
    <property type="match status" value="1"/>
</dbReference>
<comment type="similarity">
    <text evidence="1">Belongs to the LytR/CpsA/Psr (LCP) family.</text>
</comment>
<feature type="domain" description="Cell envelope-related transcriptional attenuator" evidence="3">
    <location>
        <begin position="111"/>
        <end position="263"/>
    </location>
</feature>
<gene>
    <name evidence="4" type="ORF">OB236_37235</name>
</gene>
<dbReference type="EMBL" id="JAOQIO010000124">
    <property type="protein sequence ID" value="MCU6797781.1"/>
    <property type="molecule type" value="Genomic_DNA"/>
</dbReference>
<sequence length="348" mass="38748">MFNRLRGLLVFIVLGLGLIYWMIWTLHPDKHFTAKAFPLLAVPTSYTANHHPNDGSSYTFQLKHQNYAQQLVNTYMDTSAPTSSSPTSDPDLKSFNALLIGVDALGNENSRSDVILLVHVIPSAHKAVIISVPRDTQVHIAGIGNTKINHSHILGQAHGGSKGGTEAVIQAVSDLLQLPIHYYAKTNFTGFEHLIDSVGGVDVDVPHNMLISDSRILLRAGTQHLDGKQALSFVRERYSLEDGDFGRQVDQTLLIKAVVHKMLQPEHLSELPGLLAKVKDEVVETNFTDSDLISLAWLFKEIERDQISHIRVPGHPGMERDPLVGMPLWYWIPDSQQIREITRKLSQS</sequence>
<evidence type="ECO:0000313" key="4">
    <source>
        <dbReference type="EMBL" id="MCU6797781.1"/>
    </source>
</evidence>
<protein>
    <submittedName>
        <fullName evidence="4">LCP family protein</fullName>
    </submittedName>
</protein>
<dbReference type="InterPro" id="IPR050922">
    <property type="entry name" value="LytR/CpsA/Psr_CW_biosynth"/>
</dbReference>
<comment type="caution">
    <text evidence="4">The sequence shown here is derived from an EMBL/GenBank/DDBJ whole genome shotgun (WGS) entry which is preliminary data.</text>
</comment>
<dbReference type="Gene3D" id="3.40.630.190">
    <property type="entry name" value="LCP protein"/>
    <property type="match status" value="1"/>
</dbReference>
<keyword evidence="2" id="KW-0472">Membrane</keyword>
<dbReference type="PANTHER" id="PTHR33392:SF6">
    <property type="entry name" value="POLYISOPRENYL-TEICHOIC ACID--PEPTIDOGLYCAN TEICHOIC ACID TRANSFERASE TAGU"/>
    <property type="match status" value="1"/>
</dbReference>
<evidence type="ECO:0000256" key="2">
    <source>
        <dbReference type="SAM" id="Phobius"/>
    </source>
</evidence>
<reference evidence="4 5" key="1">
    <citation type="submission" date="2022-09" db="EMBL/GenBank/DDBJ databases">
        <authorList>
            <person name="Han X.L."/>
            <person name="Wang Q."/>
            <person name="Lu T."/>
        </authorList>
    </citation>
    <scope>NUCLEOTIDE SEQUENCE [LARGE SCALE GENOMIC DNA]</scope>
    <source>
        <strain evidence="4 5">WQ 127069</strain>
    </source>
</reference>
<evidence type="ECO:0000313" key="5">
    <source>
        <dbReference type="Proteomes" id="UP001652445"/>
    </source>
</evidence>
<dbReference type="InterPro" id="IPR004474">
    <property type="entry name" value="LytR_CpsA_psr"/>
</dbReference>
<evidence type="ECO:0000256" key="1">
    <source>
        <dbReference type="ARBA" id="ARBA00006068"/>
    </source>
</evidence>
<proteinExistence type="inferred from homology"/>
<dbReference type="RefSeq" id="WP_262688506.1">
    <property type="nucleotide sequence ID" value="NZ_JAOQIO010000124.1"/>
</dbReference>
<name>A0ABT2UUJ9_9BACL</name>
<dbReference type="Proteomes" id="UP001652445">
    <property type="component" value="Unassembled WGS sequence"/>
</dbReference>
<dbReference type="Pfam" id="PF03816">
    <property type="entry name" value="LytR_cpsA_psr"/>
    <property type="match status" value="1"/>
</dbReference>
<accession>A0ABT2UUJ9</accession>
<evidence type="ECO:0000259" key="3">
    <source>
        <dbReference type="Pfam" id="PF03816"/>
    </source>
</evidence>